<dbReference type="Proteomes" id="UP000640335">
    <property type="component" value="Unassembled WGS sequence"/>
</dbReference>
<gene>
    <name evidence="2" type="ORF">H9660_10865</name>
</gene>
<dbReference type="PANTHER" id="PTHR43415">
    <property type="entry name" value="SPERMIDINE N(1)-ACETYLTRANSFERASE"/>
    <property type="match status" value="1"/>
</dbReference>
<dbReference type="Pfam" id="PF13302">
    <property type="entry name" value="Acetyltransf_3"/>
    <property type="match status" value="1"/>
</dbReference>
<name>A0ABR8Q5J5_9CLOT</name>
<comment type="caution">
    <text evidence="2">The sequence shown here is derived from an EMBL/GenBank/DDBJ whole genome shotgun (WGS) entry which is preliminary data.</text>
</comment>
<accession>A0ABR8Q5J5</accession>
<dbReference type="SUPFAM" id="SSF55729">
    <property type="entry name" value="Acyl-CoA N-acyltransferases (Nat)"/>
    <property type="match status" value="1"/>
</dbReference>
<organism evidence="2 3">
    <name type="scientific">Clostridium gallinarum</name>
    <dbReference type="NCBI Taxonomy" id="2762246"/>
    <lineage>
        <taxon>Bacteria</taxon>
        <taxon>Bacillati</taxon>
        <taxon>Bacillota</taxon>
        <taxon>Clostridia</taxon>
        <taxon>Eubacteriales</taxon>
        <taxon>Clostridiaceae</taxon>
        <taxon>Clostridium</taxon>
    </lineage>
</organism>
<dbReference type="RefSeq" id="WP_191750402.1">
    <property type="nucleotide sequence ID" value="NZ_JACSQZ010000039.1"/>
</dbReference>
<dbReference type="PANTHER" id="PTHR43415:SF3">
    <property type="entry name" value="GNAT-FAMILY ACETYLTRANSFERASE"/>
    <property type="match status" value="1"/>
</dbReference>
<dbReference type="InterPro" id="IPR016181">
    <property type="entry name" value="Acyl_CoA_acyltransferase"/>
</dbReference>
<dbReference type="PROSITE" id="PS51186">
    <property type="entry name" value="GNAT"/>
    <property type="match status" value="1"/>
</dbReference>
<proteinExistence type="predicted"/>
<dbReference type="Gene3D" id="3.40.630.30">
    <property type="match status" value="1"/>
</dbReference>
<dbReference type="EMBL" id="JACSQZ010000039">
    <property type="protein sequence ID" value="MBD7915645.1"/>
    <property type="molecule type" value="Genomic_DNA"/>
</dbReference>
<dbReference type="InterPro" id="IPR000182">
    <property type="entry name" value="GNAT_dom"/>
</dbReference>
<keyword evidence="3" id="KW-1185">Reference proteome</keyword>
<feature type="domain" description="N-acetyltransferase" evidence="1">
    <location>
        <begin position="7"/>
        <end position="169"/>
    </location>
</feature>
<evidence type="ECO:0000313" key="3">
    <source>
        <dbReference type="Proteomes" id="UP000640335"/>
    </source>
</evidence>
<protein>
    <submittedName>
        <fullName evidence="2">GNAT family N-acetyltransferase</fullName>
    </submittedName>
</protein>
<evidence type="ECO:0000313" key="2">
    <source>
        <dbReference type="EMBL" id="MBD7915645.1"/>
    </source>
</evidence>
<sequence length="177" mass="20674">MYFGKKVVLREFREEDIKIATSFINDYDIATMLTKQAIIPISKEAEEQSIRNRSKLNDNRIDFAIESIEEEKYIGNCSIVNIDYKNSNCVIGIKIGSKDDWGKGYGTDAINVLLKFIFFELNINKVKLTVYEYNERAINTYIKSGFNVEGRLIKEIYRNGKYYDEILLAIFKENFKQ</sequence>
<reference evidence="2 3" key="1">
    <citation type="submission" date="2020-08" db="EMBL/GenBank/DDBJ databases">
        <title>A Genomic Blueprint of the Chicken Gut Microbiome.</title>
        <authorList>
            <person name="Gilroy R."/>
            <person name="Ravi A."/>
            <person name="Getino M."/>
            <person name="Pursley I."/>
            <person name="Horton D.L."/>
            <person name="Alikhan N.-F."/>
            <person name="Baker D."/>
            <person name="Gharbi K."/>
            <person name="Hall N."/>
            <person name="Watson M."/>
            <person name="Adriaenssens E.M."/>
            <person name="Foster-Nyarko E."/>
            <person name="Jarju S."/>
            <person name="Secka A."/>
            <person name="Antonio M."/>
            <person name="Oren A."/>
            <person name="Chaudhuri R."/>
            <person name="La Ragione R.M."/>
            <person name="Hildebrand F."/>
            <person name="Pallen M.J."/>
        </authorList>
    </citation>
    <scope>NUCLEOTIDE SEQUENCE [LARGE SCALE GENOMIC DNA]</scope>
    <source>
        <strain evidence="2 3">Sa3CUN1</strain>
    </source>
</reference>
<evidence type="ECO:0000259" key="1">
    <source>
        <dbReference type="PROSITE" id="PS51186"/>
    </source>
</evidence>